<dbReference type="AlphaFoldDB" id="A0A926VE69"/>
<accession>A0A926VE69</accession>
<dbReference type="Proteomes" id="UP000641646">
    <property type="component" value="Unassembled WGS sequence"/>
</dbReference>
<comment type="caution">
    <text evidence="1">The sequence shown here is derived from an EMBL/GenBank/DDBJ whole genome shotgun (WGS) entry which is preliminary data.</text>
</comment>
<name>A0A926VE69_9CYAN</name>
<evidence type="ECO:0000313" key="2">
    <source>
        <dbReference type="Proteomes" id="UP000641646"/>
    </source>
</evidence>
<reference evidence="1" key="2">
    <citation type="submission" date="2020-08" db="EMBL/GenBank/DDBJ databases">
        <authorList>
            <person name="Chen M."/>
            <person name="Teng W."/>
            <person name="Zhao L."/>
            <person name="Hu C."/>
            <person name="Zhou Y."/>
            <person name="Han B."/>
            <person name="Song L."/>
            <person name="Shu W."/>
        </authorList>
    </citation>
    <scope>NUCLEOTIDE SEQUENCE</scope>
    <source>
        <strain evidence="1">FACHB-1375</strain>
    </source>
</reference>
<proteinExistence type="predicted"/>
<dbReference type="EMBL" id="JACJPW010000023">
    <property type="protein sequence ID" value="MBD2181623.1"/>
    <property type="molecule type" value="Genomic_DNA"/>
</dbReference>
<gene>
    <name evidence="1" type="ORF">H6G03_10970</name>
</gene>
<dbReference type="RefSeq" id="WP_190464431.1">
    <property type="nucleotide sequence ID" value="NZ_JACJPW010000023.1"/>
</dbReference>
<keyword evidence="2" id="KW-1185">Reference proteome</keyword>
<reference evidence="1" key="1">
    <citation type="journal article" date="2015" name="ISME J.">
        <title>Draft Genome Sequence of Streptomyces incarnatus NRRL8089, which Produces the Nucleoside Antibiotic Sinefungin.</title>
        <authorList>
            <person name="Oshima K."/>
            <person name="Hattori M."/>
            <person name="Shimizu H."/>
            <person name="Fukuda K."/>
            <person name="Nemoto M."/>
            <person name="Inagaki K."/>
            <person name="Tamura T."/>
        </authorList>
    </citation>
    <scope>NUCLEOTIDE SEQUENCE</scope>
    <source>
        <strain evidence="1">FACHB-1375</strain>
    </source>
</reference>
<sequence>MSEILAIPQNLTQVKIEVYPGSTVAIELLLDSQIDETLLFRPTLDDWLLDNGQVICIPSNMSPPYLYIHKGSKLNQKIKFSIPFLLQPKQKIVSWLRFPGIQEEAIPIELEIVSPTSEKDKERVFEVPLEVTLPFTVLEGNSLWNTPDKTTAAIFGLMSGLMDLDKIPSRWLAAELFVVLCQKGEEYAQTESGRKLLDRLKLTRFYQNGVTAFASAQIPNWISDSIKSTSAILSGQSLLHIWQEWLLNIAPEDVKLNDKKGEFSLPAFLGEKFVYKLGGNADRWFGGILLGLAHISPAIAKKLQYMASTDRNSAGRLESDRATEATKSLVAGLPGLDTTPVRWLVLELLLLVCQQGDRYARTQAGSQLLTQLQRTDFFQNGVLAFASAEFPRWTVISQQAASAYHTYVAVEKGEGNLLYLGEQWLWSLLPTELKLSQAKDRITISNAAADNFVESVGMNAERWFSCVVLGLGLISPRIAALCQAIASSKNITSPLSKSAEQTILNDVFQEAGSLQR</sequence>
<organism evidence="1 2">
    <name type="scientific">Aerosakkonema funiforme FACHB-1375</name>
    <dbReference type="NCBI Taxonomy" id="2949571"/>
    <lineage>
        <taxon>Bacteria</taxon>
        <taxon>Bacillati</taxon>
        <taxon>Cyanobacteriota</taxon>
        <taxon>Cyanophyceae</taxon>
        <taxon>Oscillatoriophycideae</taxon>
        <taxon>Aerosakkonematales</taxon>
        <taxon>Aerosakkonemataceae</taxon>
        <taxon>Aerosakkonema</taxon>
    </lineage>
</organism>
<protein>
    <submittedName>
        <fullName evidence="1">Uncharacterized protein</fullName>
    </submittedName>
</protein>
<evidence type="ECO:0000313" key="1">
    <source>
        <dbReference type="EMBL" id="MBD2181623.1"/>
    </source>
</evidence>